<accession>A0AA39XNH3</accession>
<gene>
    <name evidence="3" type="ORF">B0T17DRAFT_587481</name>
</gene>
<evidence type="ECO:0000256" key="1">
    <source>
        <dbReference type="SAM" id="MobiDB-lite"/>
    </source>
</evidence>
<dbReference type="PANTHER" id="PTHR12905:SF16">
    <property type="entry name" value="SER_THR PROTEIN PHOSPHATASE FAMILY PROTEIN (AFU_ORTHOLOGUE AFUA_1G06000)"/>
    <property type="match status" value="1"/>
</dbReference>
<dbReference type="Pfam" id="PF00149">
    <property type="entry name" value="Metallophos"/>
    <property type="match status" value="1"/>
</dbReference>
<name>A0AA39XNH3_9PEZI</name>
<dbReference type="AlphaFoldDB" id="A0AA39XNH3"/>
<dbReference type="EMBL" id="JAULSR010000001">
    <property type="protein sequence ID" value="KAK0636255.1"/>
    <property type="molecule type" value="Genomic_DNA"/>
</dbReference>
<feature type="domain" description="Calcineurin-like phosphoesterase" evidence="2">
    <location>
        <begin position="17"/>
        <end position="237"/>
    </location>
</feature>
<feature type="region of interest" description="Disordered" evidence="1">
    <location>
        <begin position="303"/>
        <end position="369"/>
    </location>
</feature>
<feature type="compositionally biased region" description="Acidic residues" evidence="1">
    <location>
        <begin position="247"/>
        <end position="262"/>
    </location>
</feature>
<evidence type="ECO:0000259" key="2">
    <source>
        <dbReference type="Pfam" id="PF00149"/>
    </source>
</evidence>
<feature type="compositionally biased region" description="Basic and acidic residues" evidence="1">
    <location>
        <begin position="348"/>
        <end position="358"/>
    </location>
</feature>
<keyword evidence="4" id="KW-1185">Reference proteome</keyword>
<protein>
    <submittedName>
        <fullName evidence="3">Metallo-dependent phosphatase-like protein</fullName>
    </submittedName>
</protein>
<reference evidence="3" key="1">
    <citation type="submission" date="2023-06" db="EMBL/GenBank/DDBJ databases">
        <title>Genome-scale phylogeny and comparative genomics of the fungal order Sordariales.</title>
        <authorList>
            <consortium name="Lawrence Berkeley National Laboratory"/>
            <person name="Hensen N."/>
            <person name="Bonometti L."/>
            <person name="Westerberg I."/>
            <person name="Brannstrom I.O."/>
            <person name="Guillou S."/>
            <person name="Cros-Aarteil S."/>
            <person name="Calhoun S."/>
            <person name="Haridas S."/>
            <person name="Kuo A."/>
            <person name="Mondo S."/>
            <person name="Pangilinan J."/>
            <person name="Riley R."/>
            <person name="LaButti K."/>
            <person name="Andreopoulos B."/>
            <person name="Lipzen A."/>
            <person name="Chen C."/>
            <person name="Yanf M."/>
            <person name="Daum C."/>
            <person name="Ng V."/>
            <person name="Clum A."/>
            <person name="Steindorff A."/>
            <person name="Ohm R."/>
            <person name="Martin F."/>
            <person name="Silar P."/>
            <person name="Natvig D."/>
            <person name="Lalanne C."/>
            <person name="Gautier V."/>
            <person name="Ament-velasquez S.L."/>
            <person name="Kruys A."/>
            <person name="Hutchinson M.I."/>
            <person name="Powell A.J."/>
            <person name="Barry K."/>
            <person name="Miller A.N."/>
            <person name="Grigoriev I.V."/>
            <person name="Debuchy R."/>
            <person name="Gladieux P."/>
            <person name="Thoren M.H."/>
            <person name="Johannesson H."/>
        </authorList>
    </citation>
    <scope>NUCLEOTIDE SEQUENCE</scope>
    <source>
        <strain evidence="3">SMH3391-2</strain>
    </source>
</reference>
<dbReference type="PANTHER" id="PTHR12905">
    <property type="entry name" value="METALLOPHOSPHOESTERASE"/>
    <property type="match status" value="1"/>
</dbReference>
<evidence type="ECO:0000313" key="3">
    <source>
        <dbReference type="EMBL" id="KAK0636255.1"/>
    </source>
</evidence>
<dbReference type="Gene3D" id="3.60.21.10">
    <property type="match status" value="1"/>
</dbReference>
<dbReference type="GO" id="GO:0016787">
    <property type="term" value="F:hydrolase activity"/>
    <property type="evidence" value="ECO:0007669"/>
    <property type="project" value="InterPro"/>
</dbReference>
<comment type="caution">
    <text evidence="3">The sequence shown here is derived from an EMBL/GenBank/DDBJ whole genome shotgun (WGS) entry which is preliminary data.</text>
</comment>
<dbReference type="Proteomes" id="UP001174934">
    <property type="component" value="Unassembled WGS sequence"/>
</dbReference>
<dbReference type="InterPro" id="IPR051693">
    <property type="entry name" value="UPF0046_metallophosphoest"/>
</dbReference>
<dbReference type="SUPFAM" id="SSF56300">
    <property type="entry name" value="Metallo-dependent phosphatases"/>
    <property type="match status" value="1"/>
</dbReference>
<dbReference type="InterPro" id="IPR029052">
    <property type="entry name" value="Metallo-depent_PP-like"/>
</dbReference>
<organism evidence="3 4">
    <name type="scientific">Bombardia bombarda</name>
    <dbReference type="NCBI Taxonomy" id="252184"/>
    <lineage>
        <taxon>Eukaryota</taxon>
        <taxon>Fungi</taxon>
        <taxon>Dikarya</taxon>
        <taxon>Ascomycota</taxon>
        <taxon>Pezizomycotina</taxon>
        <taxon>Sordariomycetes</taxon>
        <taxon>Sordariomycetidae</taxon>
        <taxon>Sordariales</taxon>
        <taxon>Lasiosphaeriaceae</taxon>
        <taxon>Bombardia</taxon>
    </lineage>
</organism>
<feature type="region of interest" description="Disordered" evidence="1">
    <location>
        <begin position="237"/>
        <end position="288"/>
    </location>
</feature>
<proteinExistence type="predicted"/>
<sequence>MAVEPSSTSSYPSRRTRIVCISDTHNCTIKLPKGDVLIHAGDLTNQGSYSELSKTMQWLEKADFEAKIVIAGNHDITLDHEFYSQHWQSFQNQNSKPQDTARCLSLLTSSPTITYLRHSSATIRLDDPKGPRTEFTVFGSPYCPRSGKWAFGYDCSDLDSAADSPSRVQQSSYEHAGPKAADIWADVPANTDIVVTHTPPRNHCDALADGRALGCEELRRALWRVRPRLHVCGHVHHGRGAERVTWEEEEEEEEDDEKEEADNPNNGPVRYGEASVEQWEDPSPDAQSGKICLVDLTSRGKNWPSHQAAGAGSGAGPGAARPPAPPGVSCSSTLPQSETEHPTGPIDRTGRGDDDHPGPSRATSSGLGSHYLGRGGCLGGQAAVPLVDQMGRRRRRQRQETCVVNCAVMATNWPHVGARQLNKAIVVDLDLPVWRP</sequence>
<dbReference type="InterPro" id="IPR004843">
    <property type="entry name" value="Calcineurin-like_PHP"/>
</dbReference>
<evidence type="ECO:0000313" key="4">
    <source>
        <dbReference type="Proteomes" id="UP001174934"/>
    </source>
</evidence>
<dbReference type="CDD" id="cd07379">
    <property type="entry name" value="MPP_239FB"/>
    <property type="match status" value="1"/>
</dbReference>